<dbReference type="PROSITE" id="PS51898">
    <property type="entry name" value="TYR_RECOMBINASE"/>
    <property type="match status" value="1"/>
</dbReference>
<dbReference type="InterPro" id="IPR013762">
    <property type="entry name" value="Integrase-like_cat_sf"/>
</dbReference>
<keyword evidence="5" id="KW-1185">Reference proteome</keyword>
<reference evidence="4 5" key="1">
    <citation type="submission" date="2018-10" db="EMBL/GenBank/DDBJ databases">
        <title>Draft genome sequence of Pantoea vagans isolated from corpses of the sugarcane aphid Melanaphis sacchari Zehntner.</title>
        <authorList>
            <person name="Toledo E."/>
            <person name="Pena G."/>
            <person name="Lozano L."/>
        </authorList>
    </citation>
    <scope>NUCLEOTIDE SEQUENCE [LARGE SCALE GENOMIC DNA]</scope>
    <source>
        <strain evidence="4 5">ET-90</strain>
    </source>
</reference>
<dbReference type="SUPFAM" id="SSF56349">
    <property type="entry name" value="DNA breaking-rejoining enzymes"/>
    <property type="match status" value="1"/>
</dbReference>
<evidence type="ECO:0000256" key="2">
    <source>
        <dbReference type="ARBA" id="ARBA00023172"/>
    </source>
</evidence>
<dbReference type="PANTHER" id="PTHR30349">
    <property type="entry name" value="PHAGE INTEGRASE-RELATED"/>
    <property type="match status" value="1"/>
</dbReference>
<dbReference type="PANTHER" id="PTHR30349:SF90">
    <property type="entry name" value="TYROSINE RECOMBINASE XERD"/>
    <property type="match status" value="1"/>
</dbReference>
<dbReference type="EMBL" id="RCNL01000015">
    <property type="protein sequence ID" value="TXL74566.1"/>
    <property type="molecule type" value="Genomic_DNA"/>
</dbReference>
<dbReference type="PIRSF" id="PIRSF004576">
    <property type="entry name" value="Resolvase_Rsv"/>
    <property type="match status" value="1"/>
</dbReference>
<dbReference type="Proteomes" id="UP000426772">
    <property type="component" value="Unassembled WGS sequence"/>
</dbReference>
<feature type="domain" description="Tyr recombinase" evidence="3">
    <location>
        <begin position="39"/>
        <end position="224"/>
    </location>
</feature>
<accession>A0ABY3L9X7</accession>
<dbReference type="InterPro" id="IPR050090">
    <property type="entry name" value="Tyrosine_recombinase_XerCD"/>
</dbReference>
<dbReference type="CDD" id="cd00397">
    <property type="entry name" value="DNA_BRE_C"/>
    <property type="match status" value="1"/>
</dbReference>
<gene>
    <name evidence="4" type="ORF">D9O29_22685</name>
</gene>
<proteinExistence type="predicted"/>
<organism evidence="4 5">
    <name type="scientific">Pantoea vagans</name>
    <dbReference type="NCBI Taxonomy" id="470934"/>
    <lineage>
        <taxon>Bacteria</taxon>
        <taxon>Pseudomonadati</taxon>
        <taxon>Pseudomonadota</taxon>
        <taxon>Gammaproteobacteria</taxon>
        <taxon>Enterobacterales</taxon>
        <taxon>Erwiniaceae</taxon>
        <taxon>Pantoea</taxon>
    </lineage>
</organism>
<comment type="caution">
    <text evidence="4">The sequence shown here is derived from an EMBL/GenBank/DDBJ whole genome shotgun (WGS) entry which is preliminary data.</text>
</comment>
<keyword evidence="2" id="KW-0233">DNA recombination</keyword>
<dbReference type="InterPro" id="IPR016423">
    <property type="entry name" value="Resolvase_Rsv"/>
</dbReference>
<name>A0ABY3L9X7_9GAMM</name>
<evidence type="ECO:0000313" key="4">
    <source>
        <dbReference type="EMBL" id="TXL74566.1"/>
    </source>
</evidence>
<dbReference type="InterPro" id="IPR011010">
    <property type="entry name" value="DNA_brk_join_enz"/>
</dbReference>
<dbReference type="Gene3D" id="1.10.443.10">
    <property type="entry name" value="Intergrase catalytic core"/>
    <property type="match status" value="1"/>
</dbReference>
<dbReference type="Pfam" id="PF00589">
    <property type="entry name" value="Phage_integrase"/>
    <property type="match status" value="1"/>
</dbReference>
<evidence type="ECO:0000313" key="5">
    <source>
        <dbReference type="Proteomes" id="UP000426772"/>
    </source>
</evidence>
<keyword evidence="1" id="KW-0229">DNA integration</keyword>
<protein>
    <submittedName>
        <fullName evidence="4">Site-specific integrase</fullName>
    </submittedName>
</protein>
<evidence type="ECO:0000256" key="1">
    <source>
        <dbReference type="ARBA" id="ARBA00022908"/>
    </source>
</evidence>
<evidence type="ECO:0000259" key="3">
    <source>
        <dbReference type="PROSITE" id="PS51898"/>
    </source>
</evidence>
<sequence>MNPPVLQNSPERVTALSFAPGADFATAVAMRRMATANGVTPFYLLAPEVSALLYYMPDRRHHFLFSTLWNTGARIGEACTLTPESFELDGPRPFVRILSEKVRSRRGRPPKDAVRLVPLTDAGYVHQVRIWFATERPKRRESLWAATDETMRNWLKAAIKRANNDGVHFSIPVTPHTFRHSYIMHMLYHRQPPKVIQALAGHKDARSIEVYTRVFALDVAATLAVPFSGEGAEAAAVLRSLPPG</sequence>
<dbReference type="InterPro" id="IPR002104">
    <property type="entry name" value="Integrase_catalytic"/>
</dbReference>
<dbReference type="RefSeq" id="WP_147790099.1">
    <property type="nucleotide sequence ID" value="NZ_RCNL01000015.1"/>
</dbReference>